<reference evidence="1" key="2">
    <citation type="journal article" date="2015" name="Fish Shellfish Immunol.">
        <title>Early steps in the European eel (Anguilla anguilla)-Vibrio vulnificus interaction in the gills: Role of the RtxA13 toxin.</title>
        <authorList>
            <person name="Callol A."/>
            <person name="Pajuelo D."/>
            <person name="Ebbesson L."/>
            <person name="Teles M."/>
            <person name="MacKenzie S."/>
            <person name="Amaro C."/>
        </authorList>
    </citation>
    <scope>NUCLEOTIDE SEQUENCE</scope>
</reference>
<protein>
    <submittedName>
        <fullName evidence="1">Uncharacterized protein</fullName>
    </submittedName>
</protein>
<organism evidence="1">
    <name type="scientific">Anguilla anguilla</name>
    <name type="common">European freshwater eel</name>
    <name type="synonym">Muraena anguilla</name>
    <dbReference type="NCBI Taxonomy" id="7936"/>
    <lineage>
        <taxon>Eukaryota</taxon>
        <taxon>Metazoa</taxon>
        <taxon>Chordata</taxon>
        <taxon>Craniata</taxon>
        <taxon>Vertebrata</taxon>
        <taxon>Euteleostomi</taxon>
        <taxon>Actinopterygii</taxon>
        <taxon>Neopterygii</taxon>
        <taxon>Teleostei</taxon>
        <taxon>Anguilliformes</taxon>
        <taxon>Anguillidae</taxon>
        <taxon>Anguilla</taxon>
    </lineage>
</organism>
<dbReference type="AlphaFoldDB" id="A0A0E9TAX8"/>
<name>A0A0E9TAX8_ANGAN</name>
<accession>A0A0E9TAX8</accession>
<sequence>MNGPFSIKANLFSNFCPFFPFFNLDIQHASTELPFYDKEEFILIICIACS</sequence>
<reference evidence="1" key="1">
    <citation type="submission" date="2014-11" db="EMBL/GenBank/DDBJ databases">
        <authorList>
            <person name="Amaro Gonzalez C."/>
        </authorList>
    </citation>
    <scope>NUCLEOTIDE SEQUENCE</scope>
</reference>
<dbReference type="EMBL" id="GBXM01058512">
    <property type="protein sequence ID" value="JAH50065.1"/>
    <property type="molecule type" value="Transcribed_RNA"/>
</dbReference>
<proteinExistence type="predicted"/>
<evidence type="ECO:0000313" key="1">
    <source>
        <dbReference type="EMBL" id="JAH50065.1"/>
    </source>
</evidence>